<sequence length="179" mass="20435">MKIQAKIYGVAIAVVCGMALVMLTGQAVQAAATKIGVVNVQKVLQASDAGKEAQSVMEEKLKELQKQFRQEEEELLTLQKEIEKKSSVWSDDIRQEKVIELNKKRRNLQLKQDDANMELKRLREKKYGPILKTLEQVVEEVARQKGYTIVLPRNAVLYYSEDSDMTKDTIQALNKKLKK</sequence>
<evidence type="ECO:0000256" key="2">
    <source>
        <dbReference type="ARBA" id="ARBA00022729"/>
    </source>
</evidence>
<dbReference type="Gene3D" id="3.30.910.20">
    <property type="entry name" value="Skp domain"/>
    <property type="match status" value="1"/>
</dbReference>
<evidence type="ECO:0000313" key="5">
    <source>
        <dbReference type="EMBL" id="BCO09859.1"/>
    </source>
</evidence>
<name>A0A915XII2_9BACT</name>
<dbReference type="SMART" id="SM00935">
    <property type="entry name" value="OmpH"/>
    <property type="match status" value="1"/>
</dbReference>
<dbReference type="AlphaFoldDB" id="A0A915XII2"/>
<evidence type="ECO:0008006" key="7">
    <source>
        <dbReference type="Google" id="ProtNLM"/>
    </source>
</evidence>
<dbReference type="GO" id="GO:0051082">
    <property type="term" value="F:unfolded protein binding"/>
    <property type="evidence" value="ECO:0007669"/>
    <property type="project" value="InterPro"/>
</dbReference>
<proteinExistence type="inferred from homology"/>
<dbReference type="PANTHER" id="PTHR35089">
    <property type="entry name" value="CHAPERONE PROTEIN SKP"/>
    <property type="match status" value="1"/>
</dbReference>
<reference evidence="5" key="1">
    <citation type="submission" date="2020-12" db="EMBL/GenBank/DDBJ databases">
        <title>Desulfobium dissulfuricans gen. nov., sp. nov., a novel mesophilic, sulfate-reducing bacterium isolated from a deep-sea hydrothermal vent.</title>
        <authorList>
            <person name="Hashimoto Y."/>
            <person name="Tame A."/>
            <person name="Sawayama S."/>
            <person name="Miyazaki J."/>
            <person name="Takai K."/>
            <person name="Nakagawa S."/>
        </authorList>
    </citation>
    <scope>NUCLEOTIDE SEQUENCE</scope>
    <source>
        <strain evidence="5">GF1</strain>
    </source>
</reference>
<feature type="signal peptide" evidence="4">
    <location>
        <begin position="1"/>
        <end position="30"/>
    </location>
</feature>
<dbReference type="InterPro" id="IPR024930">
    <property type="entry name" value="Skp_dom_sf"/>
</dbReference>
<evidence type="ECO:0000313" key="6">
    <source>
        <dbReference type="Proteomes" id="UP001063350"/>
    </source>
</evidence>
<gene>
    <name evidence="5" type="ORF">GF1_22350</name>
</gene>
<organism evidence="5 6">
    <name type="scientific">Desulfolithobacter dissulfuricans</name>
    <dbReference type="NCBI Taxonomy" id="2795293"/>
    <lineage>
        <taxon>Bacteria</taxon>
        <taxon>Pseudomonadati</taxon>
        <taxon>Thermodesulfobacteriota</taxon>
        <taxon>Desulfobulbia</taxon>
        <taxon>Desulfobulbales</taxon>
        <taxon>Desulfobulbaceae</taxon>
        <taxon>Desulfolithobacter</taxon>
    </lineage>
</organism>
<dbReference type="InterPro" id="IPR005632">
    <property type="entry name" value="Chaperone_Skp"/>
</dbReference>
<dbReference type="Proteomes" id="UP001063350">
    <property type="component" value="Chromosome"/>
</dbReference>
<dbReference type="GO" id="GO:0050821">
    <property type="term" value="P:protein stabilization"/>
    <property type="evidence" value="ECO:0007669"/>
    <property type="project" value="TreeGrafter"/>
</dbReference>
<evidence type="ECO:0000256" key="1">
    <source>
        <dbReference type="ARBA" id="ARBA00009091"/>
    </source>
</evidence>
<keyword evidence="3" id="KW-0175">Coiled coil</keyword>
<dbReference type="GO" id="GO:0005829">
    <property type="term" value="C:cytosol"/>
    <property type="evidence" value="ECO:0007669"/>
    <property type="project" value="TreeGrafter"/>
</dbReference>
<feature type="chain" id="PRO_5037272050" description="OmpH family outer membrane protein" evidence="4">
    <location>
        <begin position="31"/>
        <end position="179"/>
    </location>
</feature>
<dbReference type="Pfam" id="PF03938">
    <property type="entry name" value="OmpH"/>
    <property type="match status" value="1"/>
</dbReference>
<protein>
    <recommendedName>
        <fullName evidence="7">OmpH family outer membrane protein</fullName>
    </recommendedName>
</protein>
<dbReference type="RefSeq" id="WP_267926598.1">
    <property type="nucleotide sequence ID" value="NZ_AP024233.1"/>
</dbReference>
<accession>A0A915XII2</accession>
<dbReference type="SUPFAM" id="SSF111384">
    <property type="entry name" value="OmpH-like"/>
    <property type="match status" value="1"/>
</dbReference>
<evidence type="ECO:0000256" key="3">
    <source>
        <dbReference type="SAM" id="Coils"/>
    </source>
</evidence>
<keyword evidence="6" id="KW-1185">Reference proteome</keyword>
<comment type="similarity">
    <text evidence="1">Belongs to the Skp family.</text>
</comment>
<dbReference type="PANTHER" id="PTHR35089:SF1">
    <property type="entry name" value="CHAPERONE PROTEIN SKP"/>
    <property type="match status" value="1"/>
</dbReference>
<dbReference type="KEGG" id="ddu:GF1_22350"/>
<evidence type="ECO:0000256" key="4">
    <source>
        <dbReference type="SAM" id="SignalP"/>
    </source>
</evidence>
<keyword evidence="2 4" id="KW-0732">Signal</keyword>
<dbReference type="EMBL" id="AP024233">
    <property type="protein sequence ID" value="BCO09859.1"/>
    <property type="molecule type" value="Genomic_DNA"/>
</dbReference>
<feature type="coiled-coil region" evidence="3">
    <location>
        <begin position="54"/>
        <end position="125"/>
    </location>
</feature>